<dbReference type="EMBL" id="KQ087217">
    <property type="protein sequence ID" value="KLT41507.1"/>
    <property type="molecule type" value="Genomic_DNA"/>
</dbReference>
<dbReference type="GeneID" id="28986045"/>
<keyword evidence="2" id="KW-1185">Reference proteome</keyword>
<gene>
    <name evidence="1" type="ORF">CC85DRAFT_303185</name>
</gene>
<reference evidence="1 2" key="1">
    <citation type="submission" date="2015-03" db="EMBL/GenBank/DDBJ databases">
        <title>Genomics and transcriptomics of the oil-accumulating basidiomycete yeast T. oleaginosus allow insights into substrate utilization and the diverse evolutionary trajectories of mating systems in fungi.</title>
        <authorList>
            <consortium name="DOE Joint Genome Institute"/>
            <person name="Kourist R."/>
            <person name="Kracht O."/>
            <person name="Bracharz F."/>
            <person name="Lipzen A."/>
            <person name="Nolan M."/>
            <person name="Ohm R."/>
            <person name="Grigoriev I."/>
            <person name="Sun S."/>
            <person name="Heitman J."/>
            <person name="Bruck T."/>
            <person name="Nowrousian M."/>
        </authorList>
    </citation>
    <scope>NUCLEOTIDE SEQUENCE [LARGE SCALE GENOMIC DNA]</scope>
    <source>
        <strain evidence="1 2">IBC0246</strain>
    </source>
</reference>
<sequence length="164" mass="18005">MVAVVASFACGPETGLFAATDGLRGGEQEHKSGKQDSVGTKYNVWIVYALVLEDAGRTLDEINEVSPHWSDLSEFHPEMARADAQLHAAGVVHRIRDPWNIATRCPRTDDDNEPFPHDRPPLTLLNFEDATCRGDASYELALSSEQMYLQMVFGSAWEQAAAGA</sequence>
<dbReference type="RefSeq" id="XP_018277998.1">
    <property type="nucleotide sequence ID" value="XM_018425442.1"/>
</dbReference>
<dbReference type="AlphaFoldDB" id="A0A0J0XKB7"/>
<evidence type="ECO:0000313" key="1">
    <source>
        <dbReference type="EMBL" id="KLT41507.1"/>
    </source>
</evidence>
<accession>A0A0J0XKB7</accession>
<organism evidence="1 2">
    <name type="scientific">Cutaneotrichosporon oleaginosum</name>
    <dbReference type="NCBI Taxonomy" id="879819"/>
    <lineage>
        <taxon>Eukaryota</taxon>
        <taxon>Fungi</taxon>
        <taxon>Dikarya</taxon>
        <taxon>Basidiomycota</taxon>
        <taxon>Agaricomycotina</taxon>
        <taxon>Tremellomycetes</taxon>
        <taxon>Trichosporonales</taxon>
        <taxon>Trichosporonaceae</taxon>
        <taxon>Cutaneotrichosporon</taxon>
    </lineage>
</organism>
<evidence type="ECO:0000313" key="2">
    <source>
        <dbReference type="Proteomes" id="UP000053611"/>
    </source>
</evidence>
<name>A0A0J0XKB7_9TREE</name>
<protein>
    <submittedName>
        <fullName evidence="1">Uncharacterized protein</fullName>
    </submittedName>
</protein>
<proteinExistence type="predicted"/>
<dbReference type="Proteomes" id="UP000053611">
    <property type="component" value="Unassembled WGS sequence"/>
</dbReference>